<dbReference type="Gene3D" id="3.40.50.300">
    <property type="entry name" value="P-loop containing nucleotide triphosphate hydrolases"/>
    <property type="match status" value="2"/>
</dbReference>
<dbReference type="RefSeq" id="XP_022153432.1">
    <property type="nucleotide sequence ID" value="XM_022297740.1"/>
</dbReference>
<comment type="subcellular location">
    <subcellularLocation>
        <location evidence="1">Cell membrane</location>
        <topology evidence="1">Multi-pass membrane protein</topology>
    </subcellularLocation>
</comment>
<evidence type="ECO:0000256" key="5">
    <source>
        <dbReference type="ARBA" id="ARBA00022737"/>
    </source>
</evidence>
<evidence type="ECO:0000313" key="19">
    <source>
        <dbReference type="RefSeq" id="XP_022153435.1"/>
    </source>
</evidence>
<evidence type="ECO:0000313" key="16">
    <source>
        <dbReference type="RefSeq" id="XP_022153431.1"/>
    </source>
</evidence>
<evidence type="ECO:0000256" key="10">
    <source>
        <dbReference type="ARBA" id="ARBA00023180"/>
    </source>
</evidence>
<keyword evidence="5" id="KW-0677">Repeat</keyword>
<dbReference type="InterPro" id="IPR003439">
    <property type="entry name" value="ABC_transporter-like_ATP-bd"/>
</dbReference>
<dbReference type="GO" id="GO:0005524">
    <property type="term" value="F:ATP binding"/>
    <property type="evidence" value="ECO:0007669"/>
    <property type="project" value="UniProtKB-KW"/>
</dbReference>
<feature type="transmembrane region" description="Helical" evidence="12">
    <location>
        <begin position="212"/>
        <end position="233"/>
    </location>
</feature>
<feature type="transmembrane region" description="Helical" evidence="12">
    <location>
        <begin position="723"/>
        <end position="747"/>
    </location>
</feature>
<keyword evidence="10" id="KW-0325">Glycoprotein</keyword>
<keyword evidence="8 12" id="KW-1133">Transmembrane helix</keyword>
<dbReference type="Pfam" id="PF00664">
    <property type="entry name" value="ABC_membrane"/>
    <property type="match status" value="2"/>
</dbReference>
<dbReference type="PROSITE" id="PS50929">
    <property type="entry name" value="ABC_TM1F"/>
    <property type="match status" value="2"/>
</dbReference>
<dbReference type="InterPro" id="IPR039421">
    <property type="entry name" value="Type_1_exporter"/>
</dbReference>
<feature type="domain" description="ABC transmembrane type-1" evidence="14">
    <location>
        <begin position="70"/>
        <end position="357"/>
    </location>
</feature>
<evidence type="ECO:0000256" key="11">
    <source>
        <dbReference type="SAM" id="MobiDB-lite"/>
    </source>
</evidence>
<dbReference type="PANTHER" id="PTHR43394:SF16">
    <property type="entry name" value="ABC TRANSPORTER B FAMILY MEMBER 4-LIKE ISOFORM X1"/>
    <property type="match status" value="1"/>
</dbReference>
<dbReference type="GO" id="GO:0015421">
    <property type="term" value="F:ABC-type oligopeptide transporter activity"/>
    <property type="evidence" value="ECO:0007669"/>
    <property type="project" value="TreeGrafter"/>
</dbReference>
<dbReference type="KEGG" id="mcha:111020940"/>
<gene>
    <name evidence="16 17 18 19" type="primary">LOC111020940</name>
</gene>
<dbReference type="RefSeq" id="XP_022153431.1">
    <property type="nucleotide sequence ID" value="XM_022297739.1"/>
</dbReference>
<accession>A0A6J1DKM2</accession>
<dbReference type="PROSITE" id="PS50893">
    <property type="entry name" value="ABC_TRANSPORTER_2"/>
    <property type="match status" value="2"/>
</dbReference>
<evidence type="ECO:0000259" key="14">
    <source>
        <dbReference type="PROSITE" id="PS50929"/>
    </source>
</evidence>
<dbReference type="InterPro" id="IPR011527">
    <property type="entry name" value="ABC1_TM_dom"/>
</dbReference>
<dbReference type="FunFam" id="3.40.50.300:FF:000066">
    <property type="entry name" value="ABC transporter B family member 1"/>
    <property type="match status" value="2"/>
</dbReference>
<evidence type="ECO:0000259" key="13">
    <source>
        <dbReference type="PROSITE" id="PS50893"/>
    </source>
</evidence>
<dbReference type="Gene3D" id="1.20.1560.10">
    <property type="entry name" value="ABC transporter type 1, transmembrane domain"/>
    <property type="match status" value="1"/>
</dbReference>
<dbReference type="SUPFAM" id="SSF90123">
    <property type="entry name" value="ABC transporter transmembrane region"/>
    <property type="match status" value="2"/>
</dbReference>
<feature type="transmembrane region" description="Helical" evidence="12">
    <location>
        <begin position="117"/>
        <end position="137"/>
    </location>
</feature>
<feature type="compositionally biased region" description="Basic and acidic residues" evidence="11">
    <location>
        <begin position="33"/>
        <end position="47"/>
    </location>
</feature>
<keyword evidence="9 12" id="KW-0472">Membrane</keyword>
<keyword evidence="4 12" id="KW-0812">Transmembrane</keyword>
<protein>
    <submittedName>
        <fullName evidence="16 17">ABC transporter B family member 4-like</fullName>
    </submittedName>
</protein>
<dbReference type="OrthoDB" id="6500128at2759"/>
<dbReference type="GO" id="GO:0010328">
    <property type="term" value="F:auxin influx transmembrane transporter activity"/>
    <property type="evidence" value="ECO:0007669"/>
    <property type="project" value="UniProtKB-ARBA"/>
</dbReference>
<evidence type="ECO:0000256" key="8">
    <source>
        <dbReference type="ARBA" id="ARBA00022989"/>
    </source>
</evidence>
<evidence type="ECO:0000256" key="9">
    <source>
        <dbReference type="ARBA" id="ARBA00023136"/>
    </source>
</evidence>
<dbReference type="SMART" id="SM00382">
    <property type="entry name" value="AAA"/>
    <property type="match status" value="2"/>
</dbReference>
<evidence type="ECO:0000313" key="15">
    <source>
        <dbReference type="Proteomes" id="UP000504603"/>
    </source>
</evidence>
<dbReference type="GO" id="GO:0005886">
    <property type="term" value="C:plasma membrane"/>
    <property type="evidence" value="ECO:0007669"/>
    <property type="project" value="UniProtKB-SubCell"/>
</dbReference>
<dbReference type="GO" id="GO:0005743">
    <property type="term" value="C:mitochondrial inner membrane"/>
    <property type="evidence" value="ECO:0007669"/>
    <property type="project" value="TreeGrafter"/>
</dbReference>
<evidence type="ECO:0000313" key="18">
    <source>
        <dbReference type="RefSeq" id="XP_022153434.1"/>
    </source>
</evidence>
<organism evidence="15 16">
    <name type="scientific">Momordica charantia</name>
    <name type="common">Bitter gourd</name>
    <name type="synonym">Balsam pear</name>
    <dbReference type="NCBI Taxonomy" id="3673"/>
    <lineage>
        <taxon>Eukaryota</taxon>
        <taxon>Viridiplantae</taxon>
        <taxon>Streptophyta</taxon>
        <taxon>Embryophyta</taxon>
        <taxon>Tracheophyta</taxon>
        <taxon>Spermatophyta</taxon>
        <taxon>Magnoliopsida</taxon>
        <taxon>eudicotyledons</taxon>
        <taxon>Gunneridae</taxon>
        <taxon>Pentapetalae</taxon>
        <taxon>rosids</taxon>
        <taxon>fabids</taxon>
        <taxon>Cucurbitales</taxon>
        <taxon>Cucurbitaceae</taxon>
        <taxon>Momordiceae</taxon>
        <taxon>Momordica</taxon>
    </lineage>
</organism>
<feature type="region of interest" description="Disordered" evidence="11">
    <location>
        <begin position="1"/>
        <end position="47"/>
    </location>
</feature>
<feature type="transmembrane region" description="Helical" evidence="12">
    <location>
        <begin position="949"/>
        <end position="972"/>
    </location>
</feature>
<dbReference type="PANTHER" id="PTHR43394">
    <property type="entry name" value="ATP-DEPENDENT PERMEASE MDL1, MITOCHONDRIAL"/>
    <property type="match status" value="1"/>
</dbReference>
<dbReference type="GO" id="GO:0010329">
    <property type="term" value="F:auxin efflux transmembrane transporter activity"/>
    <property type="evidence" value="ECO:0007669"/>
    <property type="project" value="UniProtKB-ARBA"/>
</dbReference>
<comment type="similarity">
    <text evidence="2">Belongs to the ABC transporter superfamily. ABCB family. Multidrug resistance exporter (TC 3.A.1.201) subfamily.</text>
</comment>
<dbReference type="Pfam" id="PF00005">
    <property type="entry name" value="ABC_tran"/>
    <property type="match status" value="2"/>
</dbReference>
<dbReference type="RefSeq" id="XP_022153435.1">
    <property type="nucleotide sequence ID" value="XM_022297743.1"/>
</dbReference>
<evidence type="ECO:0000256" key="1">
    <source>
        <dbReference type="ARBA" id="ARBA00004651"/>
    </source>
</evidence>
<feature type="domain" description="ABC transmembrane type-1" evidence="14">
    <location>
        <begin position="727"/>
        <end position="1013"/>
    </location>
</feature>
<dbReference type="CDD" id="cd18577">
    <property type="entry name" value="ABC_6TM_Pgp_ABCB1_D1_like"/>
    <property type="match status" value="1"/>
</dbReference>
<feature type="transmembrane region" description="Helical" evidence="12">
    <location>
        <begin position="66"/>
        <end position="90"/>
    </location>
</feature>
<evidence type="ECO:0000313" key="17">
    <source>
        <dbReference type="RefSeq" id="XP_022153432.1"/>
    </source>
</evidence>
<feature type="transmembrane region" description="Helical" evidence="12">
    <location>
        <begin position="853"/>
        <end position="883"/>
    </location>
</feature>
<dbReference type="RefSeq" id="XP_022153434.1">
    <property type="nucleotide sequence ID" value="XM_022297742.1"/>
</dbReference>
<evidence type="ECO:0000256" key="12">
    <source>
        <dbReference type="SAM" id="Phobius"/>
    </source>
</evidence>
<dbReference type="SUPFAM" id="SSF52540">
    <property type="entry name" value="P-loop containing nucleoside triphosphate hydrolases"/>
    <property type="match status" value="2"/>
</dbReference>
<dbReference type="InterPro" id="IPR036640">
    <property type="entry name" value="ABC1_TM_sf"/>
</dbReference>
<dbReference type="Proteomes" id="UP000504603">
    <property type="component" value="Unplaced"/>
</dbReference>
<feature type="transmembrane region" description="Helical" evidence="12">
    <location>
        <begin position="767"/>
        <end position="785"/>
    </location>
</feature>
<dbReference type="GO" id="GO:0016887">
    <property type="term" value="F:ATP hydrolysis activity"/>
    <property type="evidence" value="ECO:0007669"/>
    <property type="project" value="InterPro"/>
</dbReference>
<proteinExistence type="inferred from homology"/>
<keyword evidence="15" id="KW-1185">Reference proteome</keyword>
<evidence type="ECO:0000256" key="2">
    <source>
        <dbReference type="ARBA" id="ARBA00007577"/>
    </source>
</evidence>
<keyword evidence="6" id="KW-0547">Nucleotide-binding</keyword>
<sequence>MQMGREEDPENGLVWKTNMDSSPSASTNSSFNGEHKPVGEKKKEEEEKPKSIPFLKLFSFADSYDFILMLIGTVGGVGNGVGMPLMTVLFGELINSFGSNQGNHDVVSQVSKVCLKFVYLSLGTAAAAFLQVSSWIVTGERQAARIRGLYLKTILRQDVAFFDKETNTGEVVGRMSGDTVLIQDAMGEKVGKTVQLITTFIGGFTIAFLRGWLLTLVMLSAIPLLVLAGATIARFMSQMAARGQSAYSNAANVVEQTIGSIRTVASFTGEKQAISSYNKFLVQAYKSGVSEGLGGGIGMGMVMMIVFCTYSLAVWFGGKMILEKGYNGGQVINVIVAVLAGSMSLGQISPCLSAFAAGRAAAYKMFETIERKPNIDVYDPKGRTLDDIRGDIDLMDVYFNYPTRPDEPIFRGFSLHIPSGTTAALVGESGSGKSTVISLIERFYDPQSGQVLIDGINLKEFQLRWIRAKIGLVSQEPILFTATIRDNIAYGKDDTTNEDIKAACELANASKFIDKLPQGLDTMVGEHGTQLSGGQKQRIAIARAILKNPRILLLDEATSALDAESERVVQEALDRIMINRTTVIVAHRLSTVRNADMIAVIHRGKLVEKGSHSKLIMDPDGAYSQLIRLQEANKDSERVSEDRTEFSMESMRQSSQRVGYLRSMSRGSSVGRSSRRSLSVFGLTTGLDFLDAGDAEAEDVTEEASKSPPVSLSRLAALNKPEIPMLLIGTIGAVVCGVILPIFGLLISTVIKTFYQPPDQLKKDTKFWALIYIALGVASLVAHPWRAYFFSIAGCRLIERIRSLCFEKVVHMEMSWFDEGDHSSGAIGARLSADAASVRALVGDSLSQNVGNIASAVAGLVIAFVASWELALIVLALIPLIGINSLIQIKFMKGFSGDAKSMYEEASQVANDAVGGIRTVASFCAEDKVMQMYKGKCEAPLKAGIRQGLISGVGFGASFFILFNVYAITFYVGARLVDSGRTTFAEVFRVFFALTMAATGISHSSSMTQDTTKAKAAAASVFAIIDRESKIDPSDESGTVLGDVKGEIELKHISFKYPSRPNIEIFRDLSLHIRPGKTIALVGESGSGKSTVIALLQRFYNPDSGTITIDGVEIQKLQLKWLRQQMGLVSQEPVLFNETIRTNIAYGKASASEGEIIGAAESANAHRFISGLQKGYETKVGERGVQLSGGQKQRVAIARAIIKNPKILLLDEATSALDAESERVVQDALDRVMVNRTTVVVAHRLSTIMNADLIAVVKNGTIVEKGRHERLITIKDGFYASLVQLHTSTATPHSYSSSSSRLP</sequence>
<dbReference type="InterPro" id="IPR017871">
    <property type="entry name" value="ABC_transporter-like_CS"/>
</dbReference>
<dbReference type="CDD" id="cd03249">
    <property type="entry name" value="ABC_MTABC3_MDL1_MDL2"/>
    <property type="match status" value="2"/>
</dbReference>
<dbReference type="CDD" id="cd18578">
    <property type="entry name" value="ABC_6TM_Pgp_ABCB1_D2_like"/>
    <property type="match status" value="1"/>
</dbReference>
<dbReference type="FunFam" id="1.20.1560.10:FF:000025">
    <property type="entry name" value="ABC transporter B family member 9"/>
    <property type="match status" value="1"/>
</dbReference>
<dbReference type="FunFam" id="1.20.1560.10:FF:000044">
    <property type="entry name" value="ABC transporter B family member 9"/>
    <property type="match status" value="1"/>
</dbReference>
<keyword evidence="7" id="KW-0067">ATP-binding</keyword>
<dbReference type="PROSITE" id="PS00211">
    <property type="entry name" value="ABC_TRANSPORTER_1"/>
    <property type="match status" value="2"/>
</dbReference>
<feature type="transmembrane region" description="Helical" evidence="12">
    <location>
        <begin position="297"/>
        <end position="318"/>
    </location>
</feature>
<evidence type="ECO:0000256" key="4">
    <source>
        <dbReference type="ARBA" id="ARBA00022692"/>
    </source>
</evidence>
<feature type="transmembrane region" description="Helical" evidence="12">
    <location>
        <begin position="330"/>
        <end position="349"/>
    </location>
</feature>
<keyword evidence="3" id="KW-0813">Transport</keyword>
<feature type="domain" description="ABC transporter" evidence="13">
    <location>
        <begin position="1048"/>
        <end position="1284"/>
    </location>
</feature>
<reference evidence="16 17" key="1">
    <citation type="submission" date="2025-04" db="UniProtKB">
        <authorList>
            <consortium name="RefSeq"/>
        </authorList>
    </citation>
    <scope>IDENTIFICATION</scope>
    <source>
        <strain evidence="16 17">OHB3-1</strain>
    </source>
</reference>
<dbReference type="InterPro" id="IPR027417">
    <property type="entry name" value="P-loop_NTPase"/>
</dbReference>
<feature type="domain" description="ABC transporter" evidence="13">
    <location>
        <begin position="392"/>
        <end position="628"/>
    </location>
</feature>
<evidence type="ECO:0000256" key="7">
    <source>
        <dbReference type="ARBA" id="ARBA00022840"/>
    </source>
</evidence>
<evidence type="ECO:0000256" key="3">
    <source>
        <dbReference type="ARBA" id="ARBA00022448"/>
    </source>
</evidence>
<dbReference type="InterPro" id="IPR003593">
    <property type="entry name" value="AAA+_ATPase"/>
</dbReference>
<dbReference type="FunFam" id="1.20.1560.10:FF:000009">
    <property type="entry name" value="ABC transporter B family member 1"/>
    <property type="match status" value="1"/>
</dbReference>
<dbReference type="GeneID" id="111020940"/>
<feature type="compositionally biased region" description="Low complexity" evidence="11">
    <location>
        <begin position="21"/>
        <end position="30"/>
    </location>
</feature>
<evidence type="ECO:0000256" key="6">
    <source>
        <dbReference type="ARBA" id="ARBA00022741"/>
    </source>
</evidence>
<name>A0A6J1DKM2_MOMCH</name>
<dbReference type="GO" id="GO:0090374">
    <property type="term" value="P:oligopeptide export from mitochondrion"/>
    <property type="evidence" value="ECO:0007669"/>
    <property type="project" value="TreeGrafter"/>
</dbReference>